<dbReference type="EMBL" id="JBHUPD010000003">
    <property type="protein sequence ID" value="MFD2874045.1"/>
    <property type="molecule type" value="Genomic_DNA"/>
</dbReference>
<keyword evidence="2" id="KW-1185">Reference proteome</keyword>
<organism evidence="1 2">
    <name type="scientific">Mucilaginibacter ximonensis</name>
    <dbReference type="NCBI Taxonomy" id="538021"/>
    <lineage>
        <taxon>Bacteria</taxon>
        <taxon>Pseudomonadati</taxon>
        <taxon>Bacteroidota</taxon>
        <taxon>Sphingobacteriia</taxon>
        <taxon>Sphingobacteriales</taxon>
        <taxon>Sphingobacteriaceae</taxon>
        <taxon>Mucilaginibacter</taxon>
    </lineage>
</organism>
<gene>
    <name evidence="1" type="ORF">ACFS5N_16300</name>
</gene>
<protein>
    <recommendedName>
        <fullName evidence="3">ATPase subunit gpP of terminase</fullName>
    </recommendedName>
</protein>
<accession>A0ABW5YFH9</accession>
<evidence type="ECO:0000313" key="1">
    <source>
        <dbReference type="EMBL" id="MFD2874045.1"/>
    </source>
</evidence>
<reference evidence="2" key="1">
    <citation type="journal article" date="2019" name="Int. J. Syst. Evol. Microbiol.">
        <title>The Global Catalogue of Microorganisms (GCM) 10K type strain sequencing project: providing services to taxonomists for standard genome sequencing and annotation.</title>
        <authorList>
            <consortium name="The Broad Institute Genomics Platform"/>
            <consortium name="The Broad Institute Genome Sequencing Center for Infectious Disease"/>
            <person name="Wu L."/>
            <person name="Ma J."/>
        </authorList>
    </citation>
    <scope>NUCLEOTIDE SEQUENCE [LARGE SCALE GENOMIC DNA]</scope>
    <source>
        <strain evidence="2">KCTC 22437</strain>
    </source>
</reference>
<dbReference type="Proteomes" id="UP001597557">
    <property type="component" value="Unassembled WGS sequence"/>
</dbReference>
<name>A0ABW5YFH9_9SPHI</name>
<sequence length="149" mass="17580">MLSKRNPMANKKEKTRLKAEEWYIEHTDCTQAQIAELFHVAPNTVGDWVRKHNWDDKRLEYHSSPVRIKQILQDEFIWVSQGNKARIDTDALSKINASLERVDRKADPYVYARMLKELDNFISQINPKFAADCTPFHKLFLQHRIDLEA</sequence>
<evidence type="ECO:0008006" key="3">
    <source>
        <dbReference type="Google" id="ProtNLM"/>
    </source>
</evidence>
<evidence type="ECO:0000313" key="2">
    <source>
        <dbReference type="Proteomes" id="UP001597557"/>
    </source>
</evidence>
<proteinExistence type="predicted"/>
<comment type="caution">
    <text evidence="1">The sequence shown here is derived from an EMBL/GenBank/DDBJ whole genome shotgun (WGS) entry which is preliminary data.</text>
</comment>